<dbReference type="SUPFAM" id="SSF88723">
    <property type="entry name" value="PIN domain-like"/>
    <property type="match status" value="1"/>
</dbReference>
<evidence type="ECO:0000259" key="1">
    <source>
        <dbReference type="Pfam" id="PF01850"/>
    </source>
</evidence>
<dbReference type="CDD" id="cd18692">
    <property type="entry name" value="PIN_VapC-like"/>
    <property type="match status" value="1"/>
</dbReference>
<feature type="domain" description="PIN" evidence="1">
    <location>
        <begin position="4"/>
        <end position="118"/>
    </location>
</feature>
<dbReference type="InterPro" id="IPR029060">
    <property type="entry name" value="PIN-like_dom_sf"/>
</dbReference>
<dbReference type="InterPro" id="IPR052106">
    <property type="entry name" value="PINc/VapC_TA"/>
</dbReference>
<dbReference type="InterPro" id="IPR002716">
    <property type="entry name" value="PIN_dom"/>
</dbReference>
<dbReference type="PANTHER" id="PTHR38826:SF5">
    <property type="entry name" value="RIBONUCLEASE VAPC13"/>
    <property type="match status" value="1"/>
</dbReference>
<evidence type="ECO:0000313" key="2">
    <source>
        <dbReference type="EMBL" id="MDT0496871.1"/>
    </source>
</evidence>
<reference evidence="2 3" key="1">
    <citation type="submission" date="2023-09" db="EMBL/GenBank/DDBJ databases">
        <authorList>
            <person name="Rey-Velasco X."/>
        </authorList>
    </citation>
    <scope>NUCLEOTIDE SEQUENCE [LARGE SCALE GENOMIC DNA]</scope>
    <source>
        <strain evidence="2 3">W345</strain>
    </source>
</reference>
<gene>
    <name evidence="2" type="ORF">RM530_05770</name>
</gene>
<organism evidence="2 3">
    <name type="scientific">Banduia mediterranea</name>
    <dbReference type="NCBI Taxonomy" id="3075609"/>
    <lineage>
        <taxon>Bacteria</taxon>
        <taxon>Pseudomonadati</taxon>
        <taxon>Pseudomonadota</taxon>
        <taxon>Gammaproteobacteria</taxon>
        <taxon>Nevskiales</taxon>
        <taxon>Algiphilaceae</taxon>
        <taxon>Banduia</taxon>
    </lineage>
</organism>
<protein>
    <submittedName>
        <fullName evidence="2">PIN domain-containing protein</fullName>
    </submittedName>
</protein>
<proteinExistence type="predicted"/>
<keyword evidence="3" id="KW-1185">Reference proteome</keyword>
<dbReference type="EMBL" id="JAVRIC010000006">
    <property type="protein sequence ID" value="MDT0496871.1"/>
    <property type="molecule type" value="Genomic_DNA"/>
</dbReference>
<comment type="caution">
    <text evidence="2">The sequence shown here is derived from an EMBL/GenBank/DDBJ whole genome shotgun (WGS) entry which is preliminary data.</text>
</comment>
<accession>A0ABU2WG82</accession>
<dbReference type="Pfam" id="PF01850">
    <property type="entry name" value="PIN"/>
    <property type="match status" value="1"/>
</dbReference>
<evidence type="ECO:0000313" key="3">
    <source>
        <dbReference type="Proteomes" id="UP001254608"/>
    </source>
</evidence>
<dbReference type="Proteomes" id="UP001254608">
    <property type="component" value="Unassembled WGS sequence"/>
</dbReference>
<dbReference type="Gene3D" id="3.40.50.1010">
    <property type="entry name" value="5'-nuclease"/>
    <property type="match status" value="1"/>
</dbReference>
<dbReference type="PANTHER" id="PTHR38826">
    <property type="entry name" value="RIBONUCLEASE VAPC13"/>
    <property type="match status" value="1"/>
</dbReference>
<dbReference type="RefSeq" id="WP_311364265.1">
    <property type="nucleotide sequence ID" value="NZ_JAVRIC010000006.1"/>
</dbReference>
<name>A0ABU2WG82_9GAMM</name>
<sequence length="136" mass="14782">MRSFIDTNVLVYADAGDEPAKQQRALSLIAAARLSGQGVVSTQVLQEFANVALRKLRLPPGLVRERLRFYAGFEVVPVTAELIEAAVDLHVSHQLAYYDALILCAAIAAGCGQLWSEDMQDGLRLRGLQIANPFAS</sequence>